<proteinExistence type="predicted"/>
<organism evidence="1">
    <name type="scientific">Salmonella enterica</name>
    <name type="common">Salmonella choleraesuis</name>
    <dbReference type="NCBI Taxonomy" id="28901"/>
    <lineage>
        <taxon>Bacteria</taxon>
        <taxon>Pseudomonadati</taxon>
        <taxon>Pseudomonadota</taxon>
        <taxon>Gammaproteobacteria</taxon>
        <taxon>Enterobacterales</taxon>
        <taxon>Enterobacteriaceae</taxon>
        <taxon>Salmonella</taxon>
    </lineage>
</organism>
<evidence type="ECO:0000313" key="1">
    <source>
        <dbReference type="EMBL" id="ECG8066812.1"/>
    </source>
</evidence>
<dbReference type="AlphaFoldDB" id="A0A5Y2ZXQ0"/>
<sequence length="60" mass="7157">MLYRYYSDPHFQRLTGLPPEGATLRFMWHWHVITRRRPSQITGTLACCISATLQREHLRS</sequence>
<name>A0A5Y2ZXQ0_SALER</name>
<reference evidence="1" key="1">
    <citation type="submission" date="2019-07" db="EMBL/GenBank/DDBJ databases">
        <authorList>
            <consortium name="PulseNet: The National Subtyping Network for Foodborne Disease Surveillance"/>
            <person name="Tarr C.L."/>
            <person name="Trees E."/>
            <person name="Katz L.S."/>
            <person name="Carleton-Romer H.A."/>
            <person name="Stroika S."/>
            <person name="Kucerova Z."/>
            <person name="Roache K.F."/>
            <person name="Sabol A.L."/>
            <person name="Besser J."/>
            <person name="Gerner-Smidt P."/>
        </authorList>
    </citation>
    <scope>NUCLEOTIDE SEQUENCE</scope>
    <source>
        <strain evidence="1">PNUSAS081329</strain>
    </source>
</reference>
<comment type="caution">
    <text evidence="1">The sequence shown here is derived from an EMBL/GenBank/DDBJ whole genome shotgun (WGS) entry which is preliminary data.</text>
</comment>
<accession>A0A5Y2ZXQ0</accession>
<protein>
    <submittedName>
        <fullName evidence="1">Uncharacterized protein</fullName>
    </submittedName>
</protein>
<gene>
    <name evidence="1" type="ORF">FNG02_15185</name>
</gene>
<dbReference type="EMBL" id="AAIPPN010000005">
    <property type="protein sequence ID" value="ECG8066812.1"/>
    <property type="molecule type" value="Genomic_DNA"/>
</dbReference>